<keyword evidence="2" id="KW-1185">Reference proteome</keyword>
<evidence type="ECO:0000313" key="1">
    <source>
        <dbReference type="EMBL" id="KAJ9070063.1"/>
    </source>
</evidence>
<comment type="caution">
    <text evidence="1">The sequence shown here is derived from an EMBL/GenBank/DDBJ whole genome shotgun (WGS) entry which is preliminary data.</text>
</comment>
<dbReference type="EMBL" id="QTSX02003594">
    <property type="protein sequence ID" value="KAJ9070063.1"/>
    <property type="molecule type" value="Genomic_DNA"/>
</dbReference>
<gene>
    <name evidence="1" type="ORF">DSO57_1012312</name>
</gene>
<name>A0ACC2T636_9FUNG</name>
<evidence type="ECO:0000313" key="2">
    <source>
        <dbReference type="Proteomes" id="UP001165960"/>
    </source>
</evidence>
<proteinExistence type="predicted"/>
<reference evidence="1" key="1">
    <citation type="submission" date="2022-04" db="EMBL/GenBank/DDBJ databases">
        <title>Genome of the entomopathogenic fungus Entomophthora muscae.</title>
        <authorList>
            <person name="Elya C."/>
            <person name="Lovett B.R."/>
            <person name="Lee E."/>
            <person name="Macias A.M."/>
            <person name="Hajek A.E."/>
            <person name="De Bivort B.L."/>
            <person name="Kasson M.T."/>
            <person name="De Fine Licht H.H."/>
            <person name="Stajich J.E."/>
        </authorList>
    </citation>
    <scope>NUCLEOTIDE SEQUENCE</scope>
    <source>
        <strain evidence="1">Berkeley</strain>
    </source>
</reference>
<organism evidence="1 2">
    <name type="scientific">Entomophthora muscae</name>
    <dbReference type="NCBI Taxonomy" id="34485"/>
    <lineage>
        <taxon>Eukaryota</taxon>
        <taxon>Fungi</taxon>
        <taxon>Fungi incertae sedis</taxon>
        <taxon>Zoopagomycota</taxon>
        <taxon>Entomophthoromycotina</taxon>
        <taxon>Entomophthoromycetes</taxon>
        <taxon>Entomophthorales</taxon>
        <taxon>Entomophthoraceae</taxon>
        <taxon>Entomophthora</taxon>
    </lineage>
</organism>
<sequence length="105" mass="11452">MDSSKASPNGVPVILGDRAQALAQYPHARKFGGLIYVSGISSRRPDNTHVGVTIKENGEVILDITEQTRAVIENIRVILESCGSGLKKCNRYHSLSGRYEGLQEI</sequence>
<accession>A0ACC2T636</accession>
<protein>
    <submittedName>
        <fullName evidence="1">Uncharacterized protein</fullName>
    </submittedName>
</protein>
<dbReference type="Proteomes" id="UP001165960">
    <property type="component" value="Unassembled WGS sequence"/>
</dbReference>